<dbReference type="AlphaFoldDB" id="A0A7D7LIP2"/>
<organism evidence="3 4">
    <name type="scientific">Nostoc edaphicum CCNP1411</name>
    <dbReference type="NCBI Taxonomy" id="1472755"/>
    <lineage>
        <taxon>Bacteria</taxon>
        <taxon>Bacillati</taxon>
        <taxon>Cyanobacteriota</taxon>
        <taxon>Cyanophyceae</taxon>
        <taxon>Nostocales</taxon>
        <taxon>Nostocaceae</taxon>
        <taxon>Nostoc</taxon>
    </lineage>
</organism>
<proteinExistence type="predicted"/>
<reference evidence="4" key="1">
    <citation type="submission" date="2020-06" db="EMBL/GenBank/DDBJ databases">
        <title>Nostoc edaphicum CCNP1411 genome.</title>
        <authorList>
            <person name="Fidor A."/>
            <person name="Grabski M."/>
            <person name="Gawor J."/>
            <person name="Gromadka R."/>
            <person name="Wegrzyn G."/>
            <person name="Mazur-Marzec H."/>
        </authorList>
    </citation>
    <scope>NUCLEOTIDE SEQUENCE [LARGE SCALE GENOMIC DNA]</scope>
    <source>
        <strain evidence="4">CCNP1411</strain>
    </source>
</reference>
<accession>A0A7D7LIP2</accession>
<protein>
    <submittedName>
        <fullName evidence="3">Uncharacterized protein</fullName>
    </submittedName>
</protein>
<evidence type="ECO:0000313" key="3">
    <source>
        <dbReference type="EMBL" id="QMS91449.1"/>
    </source>
</evidence>
<gene>
    <name evidence="3" type="ORF">HUN01_29055</name>
</gene>
<evidence type="ECO:0000256" key="2">
    <source>
        <dbReference type="SAM" id="MobiDB-lite"/>
    </source>
</evidence>
<name>A0A7D7LIP2_9NOSO</name>
<sequence>MNPPEEYSHNNSLEVEKWGSNSEINKQHLSSNYISENSNLDKVREILFGHQTRDTEKRFVRLEERLIKELGNVRDETRKRLDALENYIKQEVDSLTERLKNEQGERDGQVKAVAEESKNIITSLENKITQFDQQTTNSQRELREQILNQSKSLQDDIQQKSQEILALLEREAQELRRDKTDRSNLAAMFTELAIRLNAENKS</sequence>
<feature type="compositionally biased region" description="Polar residues" evidence="2">
    <location>
        <begin position="9"/>
        <end position="21"/>
    </location>
</feature>
<dbReference type="SUPFAM" id="SSF58113">
    <property type="entry name" value="Apolipoprotein A-I"/>
    <property type="match status" value="1"/>
</dbReference>
<dbReference type="RefSeq" id="WP_181929074.1">
    <property type="nucleotide sequence ID" value="NZ_CP054698.1"/>
</dbReference>
<keyword evidence="4" id="KW-1185">Reference proteome</keyword>
<keyword evidence="1" id="KW-0175">Coiled coil</keyword>
<evidence type="ECO:0000256" key="1">
    <source>
        <dbReference type="SAM" id="Coils"/>
    </source>
</evidence>
<dbReference type="EMBL" id="CP054698">
    <property type="protein sequence ID" value="QMS91449.1"/>
    <property type="molecule type" value="Genomic_DNA"/>
</dbReference>
<dbReference type="Proteomes" id="UP000514713">
    <property type="component" value="Chromosome"/>
</dbReference>
<feature type="coiled-coil region" evidence="1">
    <location>
        <begin position="114"/>
        <end position="185"/>
    </location>
</feature>
<dbReference type="KEGG" id="ned:HUN01_29055"/>
<evidence type="ECO:0000313" key="4">
    <source>
        <dbReference type="Proteomes" id="UP000514713"/>
    </source>
</evidence>
<feature type="region of interest" description="Disordered" evidence="2">
    <location>
        <begin position="1"/>
        <end position="21"/>
    </location>
</feature>